<feature type="domain" description="U-box" evidence="7">
    <location>
        <begin position="242"/>
        <end position="321"/>
    </location>
</feature>
<evidence type="ECO:0000256" key="2">
    <source>
        <dbReference type="ARBA" id="ARBA00004906"/>
    </source>
</evidence>
<dbReference type="InterPro" id="IPR011989">
    <property type="entry name" value="ARM-like"/>
</dbReference>
<evidence type="ECO:0000256" key="6">
    <source>
        <dbReference type="SAM" id="MobiDB-lite"/>
    </source>
</evidence>
<dbReference type="PANTHER" id="PTHR45958">
    <property type="entry name" value="RING-TYPE E3 UBIQUITIN TRANSFERASE"/>
    <property type="match status" value="1"/>
</dbReference>
<dbReference type="InterPro" id="IPR000225">
    <property type="entry name" value="Armadillo"/>
</dbReference>
<dbReference type="SUPFAM" id="SSF48371">
    <property type="entry name" value="ARM repeat"/>
    <property type="match status" value="2"/>
</dbReference>
<sequence>MYPPSSLSGPGSIQLNWHIQCLLPEWRSINLTVKFFSTKYKMHSDGIDRDEYTTNDWDNGEEYEGSSETLTDGRSTDSNSSFSNQDSTEENVDEHIDWREELEEHAEENSTPSREDPEQSFIIIDSPVRTFASIQSGCFDIADNINRYELDDEFGGKLGQQANRPCSTKTDAYHDPLPTKNDCLSSEVEVIDLFTPPCYKLCNIVLLHKGTKLIMAGSWDGNHDPGSPSEESYHLERLHIEPIYDAFICPLTKQVMQDPVTLENGMTFDREAIEKWFRECRDSGRKHVCPLTHRDLKSTELNPSISLRNTIEEWNARNEAAQIDMARRSLYLGSGEGDIMQALKFIQHLCQKSRSNKHVIRNAELIPMIVDMLKASSRRVRCKALETLLVVVEDDDDNKEIMAEGDNVRTIVKFLSHEQSKEREAAISLLYELSKFKPLCEKIGSVNGAILFLVGMASSKSENLVTVEKAENTLENLEKCEINVKQMAVNGRLQPLLTLLLEGSSETKLSMAVFLGELVLNNDVKVLVARTVGSSLINIMKHGNMSSREAALKSLNQISSYEYSAKILIEAGILPPLVKDLFFVGANQLPMKLKEVSATILANIVNTGYDFDSVPVGSEHQTLVSEDVVHNFLYLISNTGPAIECKLLQILVGLTSSPTTVFNVVSAIKSSAATISLVQFIEAPQKDLRVASIKLLRNLSPHMGQELARCLCGTSGQLGSLVKVISENTGISEEQAAAVGLLADLPERDRGLTRQMLDEGVFQLAISWIVSFRQGETRGSRFVTPYLEGLVKVLSRITFVLTDEPDAVALCREHNVAALFIDLLQTNGLDHVQMFSAMALENLSQQSKNLTKLPELPKPGFFVSIFPCLSKPPVISGLCKVHRGTCSLKDTFCLLEGQAVDKLVALLDHTNEKVVEASLAAVCTLLDDGVDIEQGVQVLCECEGIKPILDVLLEKRTETLRRRAIWAVERLLRTEDIAYEVSGDANVSTALVDAFQHGDYRTRQIAERALKHVDRIPNFSGVFPNTG</sequence>
<protein>
    <recommendedName>
        <fullName evidence="3">RING-type E3 ubiquitin transferase</fullName>
        <ecNumber evidence="3">2.3.2.27</ecNumber>
    </recommendedName>
</protein>
<name>A0A9Q1LLQ3_9SOLA</name>
<evidence type="ECO:0000256" key="4">
    <source>
        <dbReference type="ARBA" id="ARBA00022679"/>
    </source>
</evidence>
<proteinExistence type="predicted"/>
<dbReference type="EMBL" id="JAJAGQ010000017">
    <property type="protein sequence ID" value="KAJ8538206.1"/>
    <property type="molecule type" value="Genomic_DNA"/>
</dbReference>
<dbReference type="PROSITE" id="PS51698">
    <property type="entry name" value="U_BOX"/>
    <property type="match status" value="1"/>
</dbReference>
<organism evidence="8 9">
    <name type="scientific">Anisodus acutangulus</name>
    <dbReference type="NCBI Taxonomy" id="402998"/>
    <lineage>
        <taxon>Eukaryota</taxon>
        <taxon>Viridiplantae</taxon>
        <taxon>Streptophyta</taxon>
        <taxon>Embryophyta</taxon>
        <taxon>Tracheophyta</taxon>
        <taxon>Spermatophyta</taxon>
        <taxon>Magnoliopsida</taxon>
        <taxon>eudicotyledons</taxon>
        <taxon>Gunneridae</taxon>
        <taxon>Pentapetalae</taxon>
        <taxon>asterids</taxon>
        <taxon>lamiids</taxon>
        <taxon>Solanales</taxon>
        <taxon>Solanaceae</taxon>
        <taxon>Solanoideae</taxon>
        <taxon>Hyoscyameae</taxon>
        <taxon>Anisodus</taxon>
    </lineage>
</organism>
<dbReference type="EC" id="2.3.2.27" evidence="3"/>
<comment type="pathway">
    <text evidence="2">Protein modification; protein ubiquitination.</text>
</comment>
<feature type="region of interest" description="Disordered" evidence="6">
    <location>
        <begin position="47"/>
        <end position="93"/>
    </location>
</feature>
<evidence type="ECO:0000256" key="3">
    <source>
        <dbReference type="ARBA" id="ARBA00012483"/>
    </source>
</evidence>
<dbReference type="SUPFAM" id="SSF57850">
    <property type="entry name" value="RING/U-box"/>
    <property type="match status" value="1"/>
</dbReference>
<evidence type="ECO:0000259" key="7">
    <source>
        <dbReference type="PROSITE" id="PS51698"/>
    </source>
</evidence>
<keyword evidence="4" id="KW-0808">Transferase</keyword>
<dbReference type="InterPro" id="IPR003613">
    <property type="entry name" value="Ubox_domain"/>
</dbReference>
<dbReference type="PANTHER" id="PTHR45958:SF6">
    <property type="entry name" value="U-BOX DOMAIN-CONTAINING PROTEIN 43"/>
    <property type="match status" value="1"/>
</dbReference>
<dbReference type="InterPro" id="IPR016024">
    <property type="entry name" value="ARM-type_fold"/>
</dbReference>
<dbReference type="GO" id="GO:0061630">
    <property type="term" value="F:ubiquitin protein ligase activity"/>
    <property type="evidence" value="ECO:0007669"/>
    <property type="project" value="UniProtKB-EC"/>
</dbReference>
<dbReference type="GO" id="GO:0016567">
    <property type="term" value="P:protein ubiquitination"/>
    <property type="evidence" value="ECO:0007669"/>
    <property type="project" value="InterPro"/>
</dbReference>
<keyword evidence="9" id="KW-1185">Reference proteome</keyword>
<dbReference type="SMART" id="SM00185">
    <property type="entry name" value="ARM"/>
    <property type="match status" value="7"/>
</dbReference>
<dbReference type="SMART" id="SM00504">
    <property type="entry name" value="Ubox"/>
    <property type="match status" value="1"/>
</dbReference>
<gene>
    <name evidence="8" type="ORF">K7X08_014746</name>
</gene>
<dbReference type="CDD" id="cd16664">
    <property type="entry name" value="RING-Ubox_PUB"/>
    <property type="match status" value="1"/>
</dbReference>
<keyword evidence="5" id="KW-0677">Repeat</keyword>
<dbReference type="InterPro" id="IPR013083">
    <property type="entry name" value="Znf_RING/FYVE/PHD"/>
</dbReference>
<dbReference type="OrthoDB" id="10064100at2759"/>
<comment type="caution">
    <text evidence="8">The sequence shown here is derived from an EMBL/GenBank/DDBJ whole genome shotgun (WGS) entry which is preliminary data.</text>
</comment>
<evidence type="ECO:0000256" key="5">
    <source>
        <dbReference type="ARBA" id="ARBA00022737"/>
    </source>
</evidence>
<dbReference type="Gene3D" id="1.25.10.10">
    <property type="entry name" value="Leucine-rich Repeat Variant"/>
    <property type="match status" value="3"/>
</dbReference>
<dbReference type="Pfam" id="PF04564">
    <property type="entry name" value="U-box"/>
    <property type="match status" value="1"/>
</dbReference>
<evidence type="ECO:0000256" key="1">
    <source>
        <dbReference type="ARBA" id="ARBA00000900"/>
    </source>
</evidence>
<dbReference type="Proteomes" id="UP001152561">
    <property type="component" value="Unassembled WGS sequence"/>
</dbReference>
<reference evidence="9" key="1">
    <citation type="journal article" date="2023" name="Proc. Natl. Acad. Sci. U.S.A.">
        <title>Genomic and structural basis for evolution of tropane alkaloid biosynthesis.</title>
        <authorList>
            <person name="Wanga Y.-J."/>
            <person name="Taina T."/>
            <person name="Yua J.-Y."/>
            <person name="Lia J."/>
            <person name="Xua B."/>
            <person name="Chenc J."/>
            <person name="D'Auriad J.C."/>
            <person name="Huanga J.-P."/>
            <person name="Huanga S.-X."/>
        </authorList>
    </citation>
    <scope>NUCLEOTIDE SEQUENCE [LARGE SCALE GENOMIC DNA]</scope>
    <source>
        <strain evidence="9">cv. KIB-2019</strain>
    </source>
</reference>
<feature type="compositionally biased region" description="Polar residues" evidence="6">
    <location>
        <begin position="66"/>
        <end position="86"/>
    </location>
</feature>
<dbReference type="InterPro" id="IPR045210">
    <property type="entry name" value="RING-Ubox_PUB"/>
</dbReference>
<evidence type="ECO:0000313" key="8">
    <source>
        <dbReference type="EMBL" id="KAJ8538206.1"/>
    </source>
</evidence>
<dbReference type="Gene3D" id="3.30.40.10">
    <property type="entry name" value="Zinc/RING finger domain, C3HC4 (zinc finger)"/>
    <property type="match status" value="1"/>
</dbReference>
<comment type="catalytic activity">
    <reaction evidence="1">
        <text>S-ubiquitinyl-[E2 ubiquitin-conjugating enzyme]-L-cysteine + [acceptor protein]-L-lysine = [E2 ubiquitin-conjugating enzyme]-L-cysteine + N(6)-ubiquitinyl-[acceptor protein]-L-lysine.</text>
        <dbReference type="EC" id="2.3.2.27"/>
    </reaction>
</comment>
<dbReference type="AlphaFoldDB" id="A0A9Q1LLQ3"/>
<evidence type="ECO:0000313" key="9">
    <source>
        <dbReference type="Proteomes" id="UP001152561"/>
    </source>
</evidence>
<dbReference type="InterPro" id="IPR052608">
    <property type="entry name" value="U-box_domain_protein"/>
</dbReference>
<accession>A0A9Q1LLQ3</accession>